<feature type="compositionally biased region" description="Basic and acidic residues" evidence="1">
    <location>
        <begin position="177"/>
        <end position="186"/>
    </location>
</feature>
<name>A0A6A6G7Q5_9PEZI</name>
<gene>
    <name evidence="3" type="ORF">BDZ85DRAFT_282927</name>
</gene>
<dbReference type="OrthoDB" id="3832780at2759"/>
<keyword evidence="2" id="KW-0812">Transmembrane</keyword>
<reference evidence="4" key="1">
    <citation type="journal article" date="2020" name="Stud. Mycol.">
        <title>101 Dothideomycetes genomes: A test case for predicting lifestyles and emergence of pathogens.</title>
        <authorList>
            <person name="Haridas S."/>
            <person name="Albert R."/>
            <person name="Binder M."/>
            <person name="Bloem J."/>
            <person name="LaButti K."/>
            <person name="Salamov A."/>
            <person name="Andreopoulos B."/>
            <person name="Baker S."/>
            <person name="Barry K."/>
            <person name="Bills G."/>
            <person name="Bluhm B."/>
            <person name="Cannon C."/>
            <person name="Castanera R."/>
            <person name="Culley D."/>
            <person name="Daum C."/>
            <person name="Ezra D."/>
            <person name="Gonzalez J."/>
            <person name="Henrissat B."/>
            <person name="Kuo A."/>
            <person name="Liang C."/>
            <person name="Lipzen A."/>
            <person name="Lutzoni F."/>
            <person name="Magnuson J."/>
            <person name="Mondo S."/>
            <person name="Nolan M."/>
            <person name="Ohm R."/>
            <person name="Pangilinan J."/>
            <person name="Park H.-J."/>
            <person name="Ramirez L."/>
            <person name="Alfaro M."/>
            <person name="Sun H."/>
            <person name="Tritt A."/>
            <person name="Yoshinaga Y."/>
            <person name="Zwiers L.-H."/>
            <person name="Turgeon B."/>
            <person name="Goodwin S."/>
            <person name="Spatafora J."/>
            <person name="Crous P."/>
            <person name="Grigoriev I."/>
        </authorList>
    </citation>
    <scope>NUCLEOTIDE SEQUENCE [LARGE SCALE GENOMIC DNA]</scope>
    <source>
        <strain evidence="4">CECT 20119</strain>
    </source>
</reference>
<evidence type="ECO:0000256" key="1">
    <source>
        <dbReference type="SAM" id="MobiDB-lite"/>
    </source>
</evidence>
<dbReference type="AlphaFoldDB" id="A0A6A6G7Q5"/>
<keyword evidence="4" id="KW-1185">Reference proteome</keyword>
<feature type="transmembrane region" description="Helical" evidence="2">
    <location>
        <begin position="114"/>
        <end position="135"/>
    </location>
</feature>
<organism evidence="3 4">
    <name type="scientific">Elsinoe ampelina</name>
    <dbReference type="NCBI Taxonomy" id="302913"/>
    <lineage>
        <taxon>Eukaryota</taxon>
        <taxon>Fungi</taxon>
        <taxon>Dikarya</taxon>
        <taxon>Ascomycota</taxon>
        <taxon>Pezizomycotina</taxon>
        <taxon>Dothideomycetes</taxon>
        <taxon>Dothideomycetidae</taxon>
        <taxon>Myriangiales</taxon>
        <taxon>Elsinoaceae</taxon>
        <taxon>Elsinoe</taxon>
    </lineage>
</organism>
<protein>
    <submittedName>
        <fullName evidence="3">Uncharacterized protein</fullName>
    </submittedName>
</protein>
<proteinExistence type="predicted"/>
<evidence type="ECO:0000313" key="4">
    <source>
        <dbReference type="Proteomes" id="UP000799538"/>
    </source>
</evidence>
<dbReference type="Proteomes" id="UP000799538">
    <property type="component" value="Unassembled WGS sequence"/>
</dbReference>
<keyword evidence="2" id="KW-1133">Transmembrane helix</keyword>
<feature type="transmembrane region" description="Helical" evidence="2">
    <location>
        <begin position="49"/>
        <end position="69"/>
    </location>
</feature>
<accession>A0A6A6G7Q5</accession>
<feature type="region of interest" description="Disordered" evidence="1">
    <location>
        <begin position="169"/>
        <end position="206"/>
    </location>
</feature>
<keyword evidence="2" id="KW-0472">Membrane</keyword>
<sequence length="206" mass="23302">MLEPHDRFSARERGTLIFAYVGLFCVTLVIYAFRMQGSSIRDWQEAGRTIPPAIVCSIIELIFELGYVLQIRLLWQTRMPIPWLWAFSIVLSVYWVIVFGVSQGLGWREAPITGSIMGVAILIVTFSCLKCRFYVLDWRKQEELRAPKTAAQIEARSEAADDVPGLVEMRPIGTRGAGERPARDDDSIMTPPPVYDGTFEPPGYSR</sequence>
<feature type="transmembrane region" description="Helical" evidence="2">
    <location>
        <begin position="15"/>
        <end position="33"/>
    </location>
</feature>
<feature type="transmembrane region" description="Helical" evidence="2">
    <location>
        <begin position="81"/>
        <end position="102"/>
    </location>
</feature>
<evidence type="ECO:0000313" key="3">
    <source>
        <dbReference type="EMBL" id="KAF2221791.1"/>
    </source>
</evidence>
<evidence type="ECO:0000256" key="2">
    <source>
        <dbReference type="SAM" id="Phobius"/>
    </source>
</evidence>
<dbReference type="EMBL" id="ML992509">
    <property type="protein sequence ID" value="KAF2221791.1"/>
    <property type="molecule type" value="Genomic_DNA"/>
</dbReference>